<evidence type="ECO:0000259" key="5">
    <source>
        <dbReference type="Pfam" id="PF17210"/>
    </source>
</evidence>
<feature type="signal peptide" evidence="4">
    <location>
        <begin position="1"/>
        <end position="21"/>
    </location>
</feature>
<proteinExistence type="predicted"/>
<sequence length="1082" mass="116491">MKTKITLSAIALFLACLTLNAVNTSSNKSYETLPTANVEENASATVDLHGFIFEFLGVQYNLDGTSTWTYKVTGNGARRSLSHWKLKLYDDHTVNSASPNTWEAHVDPHFQYYGIKWDSSVNKNGGMKTFSFTLDGRYDIGEVDFGYKAGRKLFHGTILGPTNPLTSSISGTVFNDTNANGVLDGVERFLPNVQVNLYDDVNGNGVVDAGEPLLETQITDGVGGYIFSNTSAINVIVVAELPSNTIDFTYQATTPLTNAMFVTTGDITNIDFGIKRTQIQFYDISGVVYDDNNENAMNDNEAGLAGVEVNLYNDANANGSLEADEILVSTTTTDANGAYIFTQVMFTHVIVEAVKPRNTAAFDYVATTDSQEAITMLNQNIIDVNFGINETQLVNYNISGNVFDDNDANGVADLGEDALENISITLYVDNDNDGTVTFADTVIASTTTAADGTYSFSNVTVQNTLVSVTVPLSTTTFTYVLTTADVVNTSSATTDVTNADFGINKELIVAYNIFGTVYDDENENATLDTAEAGRLENVTITLFVDENADGRVGTDDTVIATTTTAADGTYEFLNVTVQNTVVAVTVPSNDASYSYALTTDARREISSVDTDVVDVNFGISKTALSFNVTGNVFNDGDADGMNAPTEAGLSGVVINLFDDLNQNGRVDRGEPLIATTTSDRSGNYQFTGITATNVIVQVIIPANTPQYTYTPTTPVSVVVTGGASTTIDFGINRQLVVLYNVSGLVWDDANSDQQKDLFESRLEGIAVTLYEDANANGTLDTADRSLSTITTSATGFYQFSNVNLPNVLVIPTLPSNGTFTTPDSRAISSINTNAIDVDFGIKIASTLYQVTGVVFDDQNANGIFDDGEGTIDGLPVEIYADTDLSGTFDPNLDLLVAFTQTSNNGFGFLNPNYLVDDIPGGQVFIVVIIPEDTIFTTYTPTFDPDSGTTNPDGVYPTVMNANLVDINFGIKVEDVNSTSRAANEEDVLFTDGSTINTAVEDVSENLRLYPNPTVKEIAINADEFAGDVTVEIYNDRGYQVLNTTVSSFGSEYKVDVQRLAPGMYYAKFTSRNKVASKKFIKK</sequence>
<dbReference type="SUPFAM" id="SSF117074">
    <property type="entry name" value="Hypothetical protein PA1324"/>
    <property type="match status" value="7"/>
</dbReference>
<comment type="caution">
    <text evidence="7">The sequence shown here is derived from an EMBL/GenBank/DDBJ whole genome shotgun (WGS) entry which is preliminary data.</text>
</comment>
<dbReference type="Pfam" id="PF17210">
    <property type="entry name" value="SdrD_B"/>
    <property type="match status" value="4"/>
</dbReference>
<keyword evidence="8" id="KW-1185">Reference proteome</keyword>
<dbReference type="GO" id="GO:0005576">
    <property type="term" value="C:extracellular region"/>
    <property type="evidence" value="ECO:0007669"/>
    <property type="project" value="UniProtKB-SubCell"/>
</dbReference>
<keyword evidence="3 4" id="KW-0732">Signal</keyword>
<feature type="domain" description="SD-repeat containing protein B" evidence="5">
    <location>
        <begin position="743"/>
        <end position="834"/>
    </location>
</feature>
<evidence type="ECO:0000313" key="8">
    <source>
        <dbReference type="Proteomes" id="UP000244090"/>
    </source>
</evidence>
<dbReference type="Proteomes" id="UP000244090">
    <property type="component" value="Unassembled WGS sequence"/>
</dbReference>
<comment type="subcellular location">
    <subcellularLocation>
        <location evidence="1">Secreted</location>
    </subcellularLocation>
</comment>
<dbReference type="PROSITE" id="PS51257">
    <property type="entry name" value="PROKAR_LIPOPROTEIN"/>
    <property type="match status" value="1"/>
</dbReference>
<dbReference type="EMBL" id="QBKT01000006">
    <property type="protein sequence ID" value="PTX60412.1"/>
    <property type="molecule type" value="Genomic_DNA"/>
</dbReference>
<feature type="domain" description="SD-repeat containing protein B" evidence="5">
    <location>
        <begin position="631"/>
        <end position="704"/>
    </location>
</feature>
<dbReference type="Gene3D" id="2.60.40.10">
    <property type="entry name" value="Immunoglobulins"/>
    <property type="match status" value="7"/>
</dbReference>
<name>A0A2T6BWF7_9FLAO</name>
<accession>A0A2T6BWF7</accession>
<evidence type="ECO:0000256" key="1">
    <source>
        <dbReference type="ARBA" id="ARBA00004613"/>
    </source>
</evidence>
<dbReference type="InterPro" id="IPR051417">
    <property type="entry name" value="SDr/BOS_complex"/>
</dbReference>
<dbReference type="PANTHER" id="PTHR23303">
    <property type="entry name" value="CARBOXYPEPTIDASE REGULATORY REGION-CONTAINING"/>
    <property type="match status" value="1"/>
</dbReference>
<dbReference type="AlphaFoldDB" id="A0A2T6BWF7"/>
<protein>
    <submittedName>
        <fullName evidence="7">Putative secreted protein (Por secretion system target)</fullName>
    </submittedName>
</protein>
<keyword evidence="2" id="KW-0964">Secreted</keyword>
<feature type="domain" description="SD-repeat containing protein B" evidence="5">
    <location>
        <begin position="284"/>
        <end position="370"/>
    </location>
</feature>
<evidence type="ECO:0000259" key="6">
    <source>
        <dbReference type="Pfam" id="PF18962"/>
    </source>
</evidence>
<reference evidence="7 8" key="1">
    <citation type="submission" date="2018-04" db="EMBL/GenBank/DDBJ databases">
        <title>Genomic Encyclopedia of Archaeal and Bacterial Type Strains, Phase II (KMG-II): from individual species to whole genera.</title>
        <authorList>
            <person name="Goeker M."/>
        </authorList>
    </citation>
    <scope>NUCLEOTIDE SEQUENCE [LARGE SCALE GENOMIC DNA]</scope>
    <source>
        <strain evidence="7 8">DSM 25731</strain>
    </source>
</reference>
<dbReference type="RefSeq" id="WP_108115358.1">
    <property type="nucleotide sequence ID" value="NZ_QBKT01000006.1"/>
</dbReference>
<dbReference type="InterPro" id="IPR026444">
    <property type="entry name" value="Secre_tail"/>
</dbReference>
<evidence type="ECO:0000313" key="7">
    <source>
        <dbReference type="EMBL" id="PTX60412.1"/>
    </source>
</evidence>
<dbReference type="OrthoDB" id="898129at2"/>
<dbReference type="Pfam" id="PF18962">
    <property type="entry name" value="Por_Secre_tail"/>
    <property type="match status" value="1"/>
</dbReference>
<organism evidence="7 8">
    <name type="scientific">Kordia periserrulae</name>
    <dbReference type="NCBI Taxonomy" id="701523"/>
    <lineage>
        <taxon>Bacteria</taxon>
        <taxon>Pseudomonadati</taxon>
        <taxon>Bacteroidota</taxon>
        <taxon>Flavobacteriia</taxon>
        <taxon>Flavobacteriales</taxon>
        <taxon>Flavobacteriaceae</taxon>
        <taxon>Kordia</taxon>
    </lineage>
</organism>
<dbReference type="NCBIfam" id="TIGR04183">
    <property type="entry name" value="Por_Secre_tail"/>
    <property type="match status" value="1"/>
</dbReference>
<dbReference type="PANTHER" id="PTHR23303:SF15">
    <property type="entry name" value="COLOSSIN-A"/>
    <property type="match status" value="1"/>
</dbReference>
<dbReference type="InterPro" id="IPR013783">
    <property type="entry name" value="Ig-like_fold"/>
</dbReference>
<feature type="chain" id="PRO_5015537762" evidence="4">
    <location>
        <begin position="22"/>
        <end position="1082"/>
    </location>
</feature>
<feature type="domain" description="SD-repeat containing protein B" evidence="5">
    <location>
        <begin position="398"/>
        <end position="493"/>
    </location>
</feature>
<evidence type="ECO:0000256" key="3">
    <source>
        <dbReference type="ARBA" id="ARBA00022729"/>
    </source>
</evidence>
<feature type="domain" description="Secretion system C-terminal sorting" evidence="6">
    <location>
        <begin position="1008"/>
        <end position="1080"/>
    </location>
</feature>
<gene>
    <name evidence="7" type="ORF">C8N46_10656</name>
</gene>
<evidence type="ECO:0000256" key="2">
    <source>
        <dbReference type="ARBA" id="ARBA00022525"/>
    </source>
</evidence>
<dbReference type="PROSITE" id="PS00018">
    <property type="entry name" value="EF_HAND_1"/>
    <property type="match status" value="1"/>
</dbReference>
<dbReference type="InterPro" id="IPR033764">
    <property type="entry name" value="Sdr_B"/>
</dbReference>
<dbReference type="InterPro" id="IPR018247">
    <property type="entry name" value="EF_Hand_1_Ca_BS"/>
</dbReference>
<evidence type="ECO:0000256" key="4">
    <source>
        <dbReference type="SAM" id="SignalP"/>
    </source>
</evidence>